<accession>A0A1B6DZK1</accession>
<dbReference type="GO" id="GO:0005737">
    <property type="term" value="C:cytoplasm"/>
    <property type="evidence" value="ECO:0007669"/>
    <property type="project" value="UniProtKB-SubCell"/>
</dbReference>
<dbReference type="InterPro" id="IPR019410">
    <property type="entry name" value="Methyltransf_16"/>
</dbReference>
<organism evidence="11">
    <name type="scientific">Clastoptera arizonana</name>
    <name type="common">Arizona spittle bug</name>
    <dbReference type="NCBI Taxonomy" id="38151"/>
    <lineage>
        <taxon>Eukaryota</taxon>
        <taxon>Metazoa</taxon>
        <taxon>Ecdysozoa</taxon>
        <taxon>Arthropoda</taxon>
        <taxon>Hexapoda</taxon>
        <taxon>Insecta</taxon>
        <taxon>Pterygota</taxon>
        <taxon>Neoptera</taxon>
        <taxon>Paraneoptera</taxon>
        <taxon>Hemiptera</taxon>
        <taxon>Auchenorrhyncha</taxon>
        <taxon>Cercopoidea</taxon>
        <taxon>Clastopteridae</taxon>
        <taxon>Clastoptera</taxon>
    </lineage>
</organism>
<dbReference type="GO" id="GO:0032259">
    <property type="term" value="P:methylation"/>
    <property type="evidence" value="ECO:0007669"/>
    <property type="project" value="UniProtKB-KW"/>
</dbReference>
<dbReference type="SUPFAM" id="SSF53335">
    <property type="entry name" value="S-adenosyl-L-methionine-dependent methyltransferases"/>
    <property type="match status" value="1"/>
</dbReference>
<dbReference type="EC" id="2.1.1.85" evidence="3"/>
<dbReference type="EMBL" id="GEDC01006203">
    <property type="protein sequence ID" value="JAS31095.1"/>
    <property type="molecule type" value="Transcribed_RNA"/>
</dbReference>
<dbReference type="GO" id="GO:0018064">
    <property type="term" value="F:protein-L-histidine N-tele-methyltransferase activity"/>
    <property type="evidence" value="ECO:0007669"/>
    <property type="project" value="UniProtKB-EC"/>
</dbReference>
<dbReference type="AlphaFoldDB" id="A0A1B6DZK1"/>
<dbReference type="GO" id="GO:0005634">
    <property type="term" value="C:nucleus"/>
    <property type="evidence" value="ECO:0007669"/>
    <property type="project" value="UniProtKB-SubCell"/>
</dbReference>
<gene>
    <name evidence="10" type="ORF">g.28534</name>
    <name evidence="11" type="ORF">g.28537</name>
</gene>
<evidence type="ECO:0000256" key="8">
    <source>
        <dbReference type="ARBA" id="ARBA00023242"/>
    </source>
</evidence>
<dbReference type="CDD" id="cd02440">
    <property type="entry name" value="AdoMet_MTases"/>
    <property type="match status" value="1"/>
</dbReference>
<keyword evidence="7" id="KW-0949">S-adenosyl-L-methionine</keyword>
<evidence type="ECO:0000256" key="6">
    <source>
        <dbReference type="ARBA" id="ARBA00022679"/>
    </source>
</evidence>
<comment type="similarity">
    <text evidence="9">Belongs to the methyltransferase superfamily. METTL18 family.</text>
</comment>
<dbReference type="Pfam" id="PF10294">
    <property type="entry name" value="Methyltransf_16"/>
    <property type="match status" value="1"/>
</dbReference>
<keyword evidence="5" id="KW-0489">Methyltransferase</keyword>
<evidence type="ECO:0000256" key="9">
    <source>
        <dbReference type="ARBA" id="ARBA00038126"/>
    </source>
</evidence>
<dbReference type="Gene3D" id="3.40.50.150">
    <property type="entry name" value="Vaccinia Virus protein VP39"/>
    <property type="match status" value="1"/>
</dbReference>
<comment type="subcellular location">
    <subcellularLocation>
        <location evidence="2">Cytoplasm</location>
    </subcellularLocation>
    <subcellularLocation>
        <location evidence="1">Nucleus</location>
    </subcellularLocation>
</comment>
<keyword evidence="8" id="KW-0539">Nucleus</keyword>
<keyword evidence="4" id="KW-0963">Cytoplasm</keyword>
<reference evidence="11" key="1">
    <citation type="submission" date="2015-12" db="EMBL/GenBank/DDBJ databases">
        <title>De novo transcriptome assembly of four potential Pierce s Disease insect vectors from Arizona vineyards.</title>
        <authorList>
            <person name="Tassone E.E."/>
        </authorList>
    </citation>
    <scope>NUCLEOTIDE SEQUENCE</scope>
</reference>
<evidence type="ECO:0000313" key="10">
    <source>
        <dbReference type="EMBL" id="JAS17202.1"/>
    </source>
</evidence>
<evidence type="ECO:0000256" key="4">
    <source>
        <dbReference type="ARBA" id="ARBA00022490"/>
    </source>
</evidence>
<dbReference type="PANTHER" id="PTHR14614:SF39">
    <property type="entry name" value="HISTIDINE PROTEIN METHYLTRANSFERASE 1 HOMOLOG"/>
    <property type="match status" value="1"/>
</dbReference>
<dbReference type="InterPro" id="IPR029063">
    <property type="entry name" value="SAM-dependent_MTases_sf"/>
</dbReference>
<evidence type="ECO:0000256" key="7">
    <source>
        <dbReference type="ARBA" id="ARBA00022691"/>
    </source>
</evidence>
<evidence type="ECO:0000256" key="1">
    <source>
        <dbReference type="ARBA" id="ARBA00004123"/>
    </source>
</evidence>
<evidence type="ECO:0000256" key="5">
    <source>
        <dbReference type="ARBA" id="ARBA00022603"/>
    </source>
</evidence>
<protein>
    <recommendedName>
        <fullName evidence="3">protein-histidine N-methyltransferase</fullName>
        <ecNumber evidence="3">2.1.1.85</ecNumber>
    </recommendedName>
</protein>
<sequence length="276" mass="31424">MSNFCFKFSSDASETLTSILEPNVCNKVEWLPAKEILLDDCVHQTTGKKSIFKVNDLVVFYVVSSDENNHVVSIDKYNQSDLIPAKYEGGMKIWECTYDLVNYLSTSDKPINFEKKSVLDLGCGAGYLGLTAFKLGAESIHFQDYNEEVLYQLTIPNLISNIDKENDSSNFKFFTGDWESFVKLNNFQYDIILTSETIYNTQNHRKLHMTLKKKLKKDGIIFLAAKTYYFGVGGGTRQFEALVNEEGVFDSTVCWKCSSGNIKKIKLIFLKKNDSQ</sequence>
<name>A0A1B6DZK1_9HEMI</name>
<evidence type="ECO:0000313" key="11">
    <source>
        <dbReference type="EMBL" id="JAS31095.1"/>
    </source>
</evidence>
<dbReference type="EMBL" id="GEDC01020096">
    <property type="protein sequence ID" value="JAS17202.1"/>
    <property type="molecule type" value="Transcribed_RNA"/>
</dbReference>
<proteinExistence type="inferred from homology"/>
<evidence type="ECO:0000256" key="3">
    <source>
        <dbReference type="ARBA" id="ARBA00012533"/>
    </source>
</evidence>
<evidence type="ECO:0000256" key="2">
    <source>
        <dbReference type="ARBA" id="ARBA00004496"/>
    </source>
</evidence>
<keyword evidence="6" id="KW-0808">Transferase</keyword>
<dbReference type="PANTHER" id="PTHR14614">
    <property type="entry name" value="HEPATOCELLULAR CARCINOMA-ASSOCIATED ANTIGEN"/>
    <property type="match status" value="1"/>
</dbReference>